<feature type="site" description="Transition state stabilizer" evidence="8 11">
    <location>
        <position position="17"/>
    </location>
</feature>
<evidence type="ECO:0000256" key="6">
    <source>
        <dbReference type="ARBA" id="ARBA00023141"/>
    </source>
</evidence>
<organism evidence="13 14">
    <name type="scientific">Clostridium amylolyticum</name>
    <dbReference type="NCBI Taxonomy" id="1121298"/>
    <lineage>
        <taxon>Bacteria</taxon>
        <taxon>Bacillati</taxon>
        <taxon>Bacillota</taxon>
        <taxon>Clostridia</taxon>
        <taxon>Eubacteriales</taxon>
        <taxon>Clostridiaceae</taxon>
        <taxon>Clostridium</taxon>
    </lineage>
</organism>
<feature type="binding site" evidence="8 10">
    <location>
        <position position="109"/>
    </location>
    <ligand>
        <name>substrate</name>
    </ligand>
</feature>
<dbReference type="GO" id="GO:0019631">
    <property type="term" value="P:quinate catabolic process"/>
    <property type="evidence" value="ECO:0007669"/>
    <property type="project" value="TreeGrafter"/>
</dbReference>
<protein>
    <recommendedName>
        <fullName evidence="5 8">3-dehydroquinate dehydratase</fullName>
        <shortName evidence="8">3-dehydroquinase</shortName>
        <ecNumber evidence="5 8">4.2.1.10</ecNumber>
    </recommendedName>
    <alternativeName>
        <fullName evidence="8">Type II DHQase</fullName>
    </alternativeName>
</protein>
<evidence type="ECO:0000313" key="14">
    <source>
        <dbReference type="Proteomes" id="UP000184080"/>
    </source>
</evidence>
<keyword evidence="7 8" id="KW-0456">Lyase</keyword>
<gene>
    <name evidence="8" type="primary">aroQ</name>
    <name evidence="13" type="ORF">SAMN05444401_3374</name>
</gene>
<dbReference type="UniPathway" id="UPA00053">
    <property type="reaction ID" value="UER00086"/>
</dbReference>
<dbReference type="EMBL" id="FQZO01000006">
    <property type="protein sequence ID" value="SHJ58717.1"/>
    <property type="molecule type" value="Genomic_DNA"/>
</dbReference>
<feature type="active site" description="Proton acceptor" evidence="8 9">
    <location>
        <position position="22"/>
    </location>
</feature>
<dbReference type="EC" id="4.2.1.10" evidence="5 8"/>
<feature type="binding site" evidence="8 10">
    <location>
        <begin position="99"/>
        <end position="100"/>
    </location>
    <ligand>
        <name>substrate</name>
    </ligand>
</feature>
<comment type="function">
    <text evidence="8">Catalyzes a trans-dehydration via an enolate intermediate.</text>
</comment>
<evidence type="ECO:0000256" key="7">
    <source>
        <dbReference type="ARBA" id="ARBA00023239"/>
    </source>
</evidence>
<sequence length="144" mass="15891">MRILVINGPNLCALGKREPEIYGDADLEHINSNLESKFQGIVTFDFVTTNYEGDIITEILNSVDKYHGIILNPGAYAHYSIAILDSIRAVSVPVVEVHLTNISNREDYRKNMITAAGCIGCISGFGAYSYYLGALAIINYIENK</sequence>
<keyword evidence="12" id="KW-1133">Transmembrane helix</keyword>
<keyword evidence="8" id="KW-0028">Amino-acid biosynthesis</keyword>
<keyword evidence="12" id="KW-0472">Membrane</keyword>
<dbReference type="InterPro" id="IPR001874">
    <property type="entry name" value="DHquinase_II"/>
</dbReference>
<evidence type="ECO:0000256" key="12">
    <source>
        <dbReference type="SAM" id="Phobius"/>
    </source>
</evidence>
<reference evidence="13 14" key="1">
    <citation type="submission" date="2016-11" db="EMBL/GenBank/DDBJ databases">
        <authorList>
            <person name="Jaros S."/>
            <person name="Januszkiewicz K."/>
            <person name="Wedrychowicz H."/>
        </authorList>
    </citation>
    <scope>NUCLEOTIDE SEQUENCE [LARGE SCALE GENOMIC DNA]</scope>
    <source>
        <strain evidence="13 14">DSM 21864</strain>
    </source>
</reference>
<comment type="pathway">
    <text evidence="2 8">Metabolic intermediate biosynthesis; chorismate biosynthesis; chorismate from D-erythrose 4-phosphate and phosphoenolpyruvate: step 3/7.</text>
</comment>
<dbReference type="GO" id="GO:0003855">
    <property type="term" value="F:3-dehydroquinate dehydratase activity"/>
    <property type="evidence" value="ECO:0007669"/>
    <property type="project" value="UniProtKB-UniRule"/>
</dbReference>
<comment type="similarity">
    <text evidence="3 8">Belongs to the type-II 3-dehydroquinase family.</text>
</comment>
<evidence type="ECO:0000256" key="10">
    <source>
        <dbReference type="PIRSR" id="PIRSR001399-2"/>
    </source>
</evidence>
<evidence type="ECO:0000256" key="8">
    <source>
        <dbReference type="HAMAP-Rule" id="MF_00169"/>
    </source>
</evidence>
<feature type="active site" description="Proton donor" evidence="8 9">
    <location>
        <position position="98"/>
    </location>
</feature>
<evidence type="ECO:0000313" key="13">
    <source>
        <dbReference type="EMBL" id="SHJ58717.1"/>
    </source>
</evidence>
<feature type="binding site" evidence="8 10">
    <location>
        <position position="85"/>
    </location>
    <ligand>
        <name>substrate</name>
    </ligand>
</feature>
<dbReference type="GO" id="GO:0008652">
    <property type="term" value="P:amino acid biosynthetic process"/>
    <property type="evidence" value="ECO:0007669"/>
    <property type="project" value="UniProtKB-KW"/>
</dbReference>
<dbReference type="InterPro" id="IPR036441">
    <property type="entry name" value="DHquinase_II_sf"/>
</dbReference>
<evidence type="ECO:0000256" key="9">
    <source>
        <dbReference type="PIRSR" id="PIRSR001399-1"/>
    </source>
</evidence>
<dbReference type="PANTHER" id="PTHR21272:SF3">
    <property type="entry name" value="CATABOLIC 3-DEHYDROQUINASE"/>
    <property type="match status" value="1"/>
</dbReference>
<dbReference type="NCBIfam" id="NF003805">
    <property type="entry name" value="PRK05395.1-2"/>
    <property type="match status" value="1"/>
</dbReference>
<dbReference type="PROSITE" id="PS01029">
    <property type="entry name" value="DEHYDROQUINASE_II"/>
    <property type="match status" value="1"/>
</dbReference>
<feature type="binding site" evidence="8 10">
    <location>
        <position position="78"/>
    </location>
    <ligand>
        <name>substrate</name>
    </ligand>
</feature>
<dbReference type="Proteomes" id="UP000184080">
    <property type="component" value="Unassembled WGS sequence"/>
</dbReference>
<keyword evidence="14" id="KW-1185">Reference proteome</keyword>
<dbReference type="RefSeq" id="WP_073009374.1">
    <property type="nucleotide sequence ID" value="NZ_FQZO01000006.1"/>
</dbReference>
<dbReference type="NCBIfam" id="NF003807">
    <property type="entry name" value="PRK05395.1-4"/>
    <property type="match status" value="1"/>
</dbReference>
<dbReference type="Gene3D" id="3.40.50.9100">
    <property type="entry name" value="Dehydroquinase, class II"/>
    <property type="match status" value="1"/>
</dbReference>
<evidence type="ECO:0000256" key="1">
    <source>
        <dbReference type="ARBA" id="ARBA00001864"/>
    </source>
</evidence>
<evidence type="ECO:0000256" key="4">
    <source>
        <dbReference type="ARBA" id="ARBA00011193"/>
    </source>
</evidence>
<dbReference type="PIRSF" id="PIRSF001399">
    <property type="entry name" value="DHquinase_II"/>
    <property type="match status" value="1"/>
</dbReference>
<dbReference type="GO" id="GO:0009073">
    <property type="term" value="P:aromatic amino acid family biosynthetic process"/>
    <property type="evidence" value="ECO:0007669"/>
    <property type="project" value="UniProtKB-KW"/>
</dbReference>
<evidence type="ECO:0000256" key="2">
    <source>
        <dbReference type="ARBA" id="ARBA00004902"/>
    </source>
</evidence>
<comment type="subunit">
    <text evidence="4 8">Homododecamer.</text>
</comment>
<dbReference type="PANTHER" id="PTHR21272">
    <property type="entry name" value="CATABOLIC 3-DEHYDROQUINASE"/>
    <property type="match status" value="1"/>
</dbReference>
<dbReference type="STRING" id="1121298.SAMN05444401_3374"/>
<dbReference type="SUPFAM" id="SSF52304">
    <property type="entry name" value="Type II 3-dehydroquinate dehydratase"/>
    <property type="match status" value="1"/>
</dbReference>
<evidence type="ECO:0000256" key="3">
    <source>
        <dbReference type="ARBA" id="ARBA00011037"/>
    </source>
</evidence>
<feature type="binding site" evidence="8 10">
    <location>
        <position position="72"/>
    </location>
    <ligand>
        <name>substrate</name>
    </ligand>
</feature>
<dbReference type="GO" id="GO:0009423">
    <property type="term" value="P:chorismate biosynthetic process"/>
    <property type="evidence" value="ECO:0007669"/>
    <property type="project" value="UniProtKB-UniRule"/>
</dbReference>
<name>A0A1M6KID6_9CLOT</name>
<dbReference type="HAMAP" id="MF_00169">
    <property type="entry name" value="AroQ"/>
    <property type="match status" value="1"/>
</dbReference>
<feature type="transmembrane region" description="Helical" evidence="12">
    <location>
        <begin position="113"/>
        <end position="141"/>
    </location>
</feature>
<dbReference type="CDD" id="cd00466">
    <property type="entry name" value="DHQase_II"/>
    <property type="match status" value="1"/>
</dbReference>
<dbReference type="InterPro" id="IPR018509">
    <property type="entry name" value="DHquinase_II_CS"/>
</dbReference>
<evidence type="ECO:0000256" key="5">
    <source>
        <dbReference type="ARBA" id="ARBA00012060"/>
    </source>
</evidence>
<comment type="catalytic activity">
    <reaction evidence="1 8">
        <text>3-dehydroquinate = 3-dehydroshikimate + H2O</text>
        <dbReference type="Rhea" id="RHEA:21096"/>
        <dbReference type="ChEBI" id="CHEBI:15377"/>
        <dbReference type="ChEBI" id="CHEBI:16630"/>
        <dbReference type="ChEBI" id="CHEBI:32364"/>
        <dbReference type="EC" id="4.2.1.10"/>
    </reaction>
</comment>
<keyword evidence="6 8" id="KW-0057">Aromatic amino acid biosynthesis</keyword>
<evidence type="ECO:0000256" key="11">
    <source>
        <dbReference type="PIRSR" id="PIRSR001399-3"/>
    </source>
</evidence>
<dbReference type="Pfam" id="PF01220">
    <property type="entry name" value="DHquinase_II"/>
    <property type="match status" value="1"/>
</dbReference>
<accession>A0A1M6KID6</accession>
<keyword evidence="12" id="KW-0812">Transmembrane</keyword>
<dbReference type="AlphaFoldDB" id="A0A1M6KID6"/>
<proteinExistence type="inferred from homology"/>